<dbReference type="AlphaFoldDB" id="A0AAW1P5R5"/>
<evidence type="ECO:0000256" key="2">
    <source>
        <dbReference type="ARBA" id="ARBA00010271"/>
    </source>
</evidence>
<evidence type="ECO:0000259" key="4">
    <source>
        <dbReference type="Pfam" id="PF03016"/>
    </source>
</evidence>
<comment type="subcellular location">
    <subcellularLocation>
        <location evidence="1">Golgi apparatus membrane</location>
        <topology evidence="1">Single-pass type II membrane protein</topology>
    </subcellularLocation>
</comment>
<name>A0AAW1P5R5_9CHLO</name>
<sequence>MRLSCSKTATAFLSQEALIVWLLSTTVVFCQLLPTDTLKGTSERSPLIYIYDLPARYRTQEFGPHFDTWTYGAEKRVPLMLRKAGYTTEDPAKADFFYVDAWLYSMGHSNITKRDLPNESLSREETMVRIVVEYLRSKWPYWDANGGRDHIWTFTYDHGFCGFTSGSASLDEVASSVILAQWGLTDYEAPCSLQERLDNFNNCPARVQLQDARASGRPTPHHLPCFTPGKAIQMQRLVMPVIAKHKEHKLFFAGQVRPRELHYSHGVRQTVIKLFNNTRGFRLISNNPYEKGPDDSPRLDHMELMAEMGRSHFCLAPTGDGFGNRLKLAIAVGCIPLVIQDRVLVAFEHILPYEDFAIRLPQHFIYRLPDILDEVLADDQRVREMRGRLACASRHFSWDEHEGRAVDVLACALKQRKLGVPLKMRMDWGFCLFHCDAP</sequence>
<dbReference type="GO" id="GO:0016757">
    <property type="term" value="F:glycosyltransferase activity"/>
    <property type="evidence" value="ECO:0007669"/>
    <property type="project" value="InterPro"/>
</dbReference>
<dbReference type="PANTHER" id="PTHR11062:SF281">
    <property type="entry name" value="EXOSTOSIN-LIKE 2"/>
    <property type="match status" value="1"/>
</dbReference>
<protein>
    <recommendedName>
        <fullName evidence="4">Exostosin GT47 domain-containing protein</fullName>
    </recommendedName>
</protein>
<comment type="similarity">
    <text evidence="2">Belongs to the glycosyltransferase 47 family.</text>
</comment>
<keyword evidence="3" id="KW-0333">Golgi apparatus</keyword>
<dbReference type="InterPro" id="IPR040911">
    <property type="entry name" value="Exostosin_GT47"/>
</dbReference>
<dbReference type="Proteomes" id="UP001465755">
    <property type="component" value="Unassembled WGS sequence"/>
</dbReference>
<keyword evidence="6" id="KW-1185">Reference proteome</keyword>
<accession>A0AAW1P5R5</accession>
<dbReference type="EMBL" id="JALJOQ010000045">
    <property type="protein sequence ID" value="KAK9805101.1"/>
    <property type="molecule type" value="Genomic_DNA"/>
</dbReference>
<feature type="domain" description="Exostosin GT47" evidence="4">
    <location>
        <begin position="45"/>
        <end position="374"/>
    </location>
</feature>
<organism evidence="5 6">
    <name type="scientific">Symbiochloris irregularis</name>
    <dbReference type="NCBI Taxonomy" id="706552"/>
    <lineage>
        <taxon>Eukaryota</taxon>
        <taxon>Viridiplantae</taxon>
        <taxon>Chlorophyta</taxon>
        <taxon>core chlorophytes</taxon>
        <taxon>Trebouxiophyceae</taxon>
        <taxon>Trebouxiales</taxon>
        <taxon>Trebouxiaceae</taxon>
        <taxon>Symbiochloris</taxon>
    </lineage>
</organism>
<evidence type="ECO:0000256" key="1">
    <source>
        <dbReference type="ARBA" id="ARBA00004323"/>
    </source>
</evidence>
<evidence type="ECO:0000313" key="5">
    <source>
        <dbReference type="EMBL" id="KAK9805101.1"/>
    </source>
</evidence>
<dbReference type="GO" id="GO:0000139">
    <property type="term" value="C:Golgi membrane"/>
    <property type="evidence" value="ECO:0007669"/>
    <property type="project" value="UniProtKB-SubCell"/>
</dbReference>
<comment type="caution">
    <text evidence="5">The sequence shown here is derived from an EMBL/GenBank/DDBJ whole genome shotgun (WGS) entry which is preliminary data.</text>
</comment>
<gene>
    <name evidence="5" type="ORF">WJX73_007609</name>
</gene>
<reference evidence="5 6" key="1">
    <citation type="journal article" date="2024" name="Nat. Commun.">
        <title>Phylogenomics reveals the evolutionary origins of lichenization in chlorophyte algae.</title>
        <authorList>
            <person name="Puginier C."/>
            <person name="Libourel C."/>
            <person name="Otte J."/>
            <person name="Skaloud P."/>
            <person name="Haon M."/>
            <person name="Grisel S."/>
            <person name="Petersen M."/>
            <person name="Berrin J.G."/>
            <person name="Delaux P.M."/>
            <person name="Dal Grande F."/>
            <person name="Keller J."/>
        </authorList>
    </citation>
    <scope>NUCLEOTIDE SEQUENCE [LARGE SCALE GENOMIC DNA]</scope>
    <source>
        <strain evidence="5 6">SAG 2036</strain>
    </source>
</reference>
<dbReference type="InterPro" id="IPR004263">
    <property type="entry name" value="Exostosin"/>
</dbReference>
<evidence type="ECO:0000313" key="6">
    <source>
        <dbReference type="Proteomes" id="UP001465755"/>
    </source>
</evidence>
<dbReference type="Pfam" id="PF03016">
    <property type="entry name" value="Exostosin_GT47"/>
    <property type="match status" value="1"/>
</dbReference>
<proteinExistence type="inferred from homology"/>
<evidence type="ECO:0000256" key="3">
    <source>
        <dbReference type="ARBA" id="ARBA00023034"/>
    </source>
</evidence>
<dbReference type="PANTHER" id="PTHR11062">
    <property type="entry name" value="EXOSTOSIN HEPARAN SULFATE GLYCOSYLTRANSFERASE -RELATED"/>
    <property type="match status" value="1"/>
</dbReference>